<organism evidence="8 9">
    <name type="scientific">Paraconiothyrium brasiliense</name>
    <dbReference type="NCBI Taxonomy" id="300254"/>
    <lineage>
        <taxon>Eukaryota</taxon>
        <taxon>Fungi</taxon>
        <taxon>Dikarya</taxon>
        <taxon>Ascomycota</taxon>
        <taxon>Pezizomycotina</taxon>
        <taxon>Dothideomycetes</taxon>
        <taxon>Pleosporomycetidae</taxon>
        <taxon>Pleosporales</taxon>
        <taxon>Massarineae</taxon>
        <taxon>Didymosphaeriaceae</taxon>
        <taxon>Paraconiothyrium</taxon>
    </lineage>
</organism>
<evidence type="ECO:0000256" key="2">
    <source>
        <dbReference type="ARBA" id="ARBA00022723"/>
    </source>
</evidence>
<evidence type="ECO:0000256" key="3">
    <source>
        <dbReference type="ARBA" id="ARBA00023002"/>
    </source>
</evidence>
<dbReference type="InterPro" id="IPR001117">
    <property type="entry name" value="Cu-oxidase_2nd"/>
</dbReference>
<dbReference type="CDD" id="cd13851">
    <property type="entry name" value="CuRO_1_Fet3p"/>
    <property type="match status" value="1"/>
</dbReference>
<keyword evidence="4" id="KW-0186">Copper</keyword>
<dbReference type="PANTHER" id="PTHR11709">
    <property type="entry name" value="MULTI-COPPER OXIDASE"/>
    <property type="match status" value="1"/>
</dbReference>
<dbReference type="EMBL" id="JAKJXO020000001">
    <property type="protein sequence ID" value="KAL1613253.1"/>
    <property type="molecule type" value="Genomic_DNA"/>
</dbReference>
<evidence type="ECO:0000256" key="1">
    <source>
        <dbReference type="ARBA" id="ARBA00010609"/>
    </source>
</evidence>
<comment type="caution">
    <text evidence="8">The sequence shown here is derived from an EMBL/GenBank/DDBJ whole genome shotgun (WGS) entry which is preliminary data.</text>
</comment>
<dbReference type="Pfam" id="PF00394">
    <property type="entry name" value="Cu-oxidase"/>
    <property type="match status" value="1"/>
</dbReference>
<protein>
    <recommendedName>
        <fullName evidence="10">Multicopper oxidase</fullName>
    </recommendedName>
</protein>
<dbReference type="InterPro" id="IPR045087">
    <property type="entry name" value="Cu-oxidase_fam"/>
</dbReference>
<accession>A0ABR3S977</accession>
<evidence type="ECO:0000256" key="4">
    <source>
        <dbReference type="ARBA" id="ARBA00023008"/>
    </source>
</evidence>
<feature type="signal peptide" evidence="5">
    <location>
        <begin position="1"/>
        <end position="16"/>
    </location>
</feature>
<feature type="chain" id="PRO_5045201917" description="Multicopper oxidase" evidence="5">
    <location>
        <begin position="17"/>
        <end position="292"/>
    </location>
</feature>
<dbReference type="Gene3D" id="2.60.40.420">
    <property type="entry name" value="Cupredoxins - blue copper proteins"/>
    <property type="match status" value="2"/>
</dbReference>
<keyword evidence="3" id="KW-0560">Oxidoreductase</keyword>
<keyword evidence="9" id="KW-1185">Reference proteome</keyword>
<dbReference type="PANTHER" id="PTHR11709:SF361">
    <property type="entry name" value="IRON TRANSPORT MULTICOPPER OXIDASE FET3"/>
    <property type="match status" value="1"/>
</dbReference>
<evidence type="ECO:0000256" key="5">
    <source>
        <dbReference type="SAM" id="SignalP"/>
    </source>
</evidence>
<proteinExistence type="inferred from homology"/>
<feature type="domain" description="Plastocyanin-like" evidence="7">
    <location>
        <begin position="26"/>
        <end position="142"/>
    </location>
</feature>
<dbReference type="Pfam" id="PF07732">
    <property type="entry name" value="Cu-oxidase_3"/>
    <property type="match status" value="1"/>
</dbReference>
<evidence type="ECO:0000313" key="9">
    <source>
        <dbReference type="Proteomes" id="UP001521785"/>
    </source>
</evidence>
<dbReference type="Proteomes" id="UP001521785">
    <property type="component" value="Unassembled WGS sequence"/>
</dbReference>
<dbReference type="PROSITE" id="PS00079">
    <property type="entry name" value="MULTICOPPER_OXIDASE1"/>
    <property type="match status" value="1"/>
</dbReference>
<keyword evidence="5" id="KW-0732">Signal</keyword>
<feature type="domain" description="Plastocyanin-like" evidence="6">
    <location>
        <begin position="151"/>
        <end position="213"/>
    </location>
</feature>
<evidence type="ECO:0000313" key="8">
    <source>
        <dbReference type="EMBL" id="KAL1613253.1"/>
    </source>
</evidence>
<name>A0ABR3S977_9PLEO</name>
<sequence length="292" mass="32371">MLLLWALLVFIHGTACAKVTAYEYNITWVNRNPDGLHMRPVMGINGQWPIPALHVTKGERIVVTVHNHLGNETTSLHWHGLYQNGTAHMDGPPGVAQCEIPPGDSFVYDFKVDQPGTYWFHSHTRGQYPDGLRAPLIVDDPENPFEDEFDEEVVLSFSDWYHDSMVPLLSSFISVTNPTGAEPVPKSALINDSQDVTVAVQAGKTYMIRMIDIRLTSVKELFDAIPDDLNSNVTGWLVLDGNQELPKPANVDDFDPLDDLSIQPLDGAAVLDKVDRTVTLDLKMDNLGDGAN</sequence>
<dbReference type="InterPro" id="IPR008972">
    <property type="entry name" value="Cupredoxin"/>
</dbReference>
<keyword evidence="2" id="KW-0479">Metal-binding</keyword>
<evidence type="ECO:0000259" key="6">
    <source>
        <dbReference type="Pfam" id="PF00394"/>
    </source>
</evidence>
<reference evidence="8 9" key="1">
    <citation type="submission" date="2024-02" db="EMBL/GenBank/DDBJ databases">
        <title>De novo assembly and annotation of 12 fungi associated with fruit tree decline syndrome in Ontario, Canada.</title>
        <authorList>
            <person name="Sulman M."/>
            <person name="Ellouze W."/>
            <person name="Ilyukhin E."/>
        </authorList>
    </citation>
    <scope>NUCLEOTIDE SEQUENCE [LARGE SCALE GENOMIC DNA]</scope>
    <source>
        <strain evidence="8 9">M42-189</strain>
    </source>
</reference>
<evidence type="ECO:0000259" key="7">
    <source>
        <dbReference type="Pfam" id="PF07732"/>
    </source>
</evidence>
<evidence type="ECO:0008006" key="10">
    <source>
        <dbReference type="Google" id="ProtNLM"/>
    </source>
</evidence>
<dbReference type="InterPro" id="IPR033138">
    <property type="entry name" value="Cu_oxidase_CS"/>
</dbReference>
<dbReference type="InterPro" id="IPR011707">
    <property type="entry name" value="Cu-oxidase-like_N"/>
</dbReference>
<comment type="similarity">
    <text evidence="1">Belongs to the multicopper oxidase family.</text>
</comment>
<gene>
    <name evidence="8" type="ORF">SLS60_001485</name>
</gene>
<dbReference type="SUPFAM" id="SSF49503">
    <property type="entry name" value="Cupredoxins"/>
    <property type="match status" value="2"/>
</dbReference>